<name>X1CIG2_9ZZZZ</name>
<accession>X1CIG2</accession>
<comment type="caution">
    <text evidence="1">The sequence shown here is derived from an EMBL/GenBank/DDBJ whole genome shotgun (WGS) entry which is preliminary data.</text>
</comment>
<organism evidence="1">
    <name type="scientific">marine sediment metagenome</name>
    <dbReference type="NCBI Taxonomy" id="412755"/>
    <lineage>
        <taxon>unclassified sequences</taxon>
        <taxon>metagenomes</taxon>
        <taxon>ecological metagenomes</taxon>
    </lineage>
</organism>
<gene>
    <name evidence="1" type="ORF">S01H4_64180</name>
</gene>
<sequence length="79" mass="9425">VRISGECYKPYEEKISLQRGVFFRLEPELEHTEEYRTYLEESEKGNLYASFEARILELESILEPDHRIVQADLDRVAYL</sequence>
<dbReference type="AlphaFoldDB" id="X1CIG2"/>
<proteinExistence type="predicted"/>
<dbReference type="EMBL" id="BART01038841">
    <property type="protein sequence ID" value="GAH08121.1"/>
    <property type="molecule type" value="Genomic_DNA"/>
</dbReference>
<evidence type="ECO:0000313" key="1">
    <source>
        <dbReference type="EMBL" id="GAH08121.1"/>
    </source>
</evidence>
<reference evidence="1" key="1">
    <citation type="journal article" date="2014" name="Front. Microbiol.">
        <title>High frequency of phylogenetically diverse reductive dehalogenase-homologous genes in deep subseafloor sedimentary metagenomes.</title>
        <authorList>
            <person name="Kawai M."/>
            <person name="Futagami T."/>
            <person name="Toyoda A."/>
            <person name="Takaki Y."/>
            <person name="Nishi S."/>
            <person name="Hori S."/>
            <person name="Arai W."/>
            <person name="Tsubouchi T."/>
            <person name="Morono Y."/>
            <person name="Uchiyama I."/>
            <person name="Ito T."/>
            <person name="Fujiyama A."/>
            <person name="Inagaki F."/>
            <person name="Takami H."/>
        </authorList>
    </citation>
    <scope>NUCLEOTIDE SEQUENCE</scope>
    <source>
        <strain evidence="1">Expedition CK06-06</strain>
    </source>
</reference>
<protein>
    <submittedName>
        <fullName evidence="1">Uncharacterized protein</fullName>
    </submittedName>
</protein>
<feature type="non-terminal residue" evidence="1">
    <location>
        <position position="1"/>
    </location>
</feature>